<accession>A0A0F9E4N2</accession>
<evidence type="ECO:0000313" key="1">
    <source>
        <dbReference type="EMBL" id="KKL68974.1"/>
    </source>
</evidence>
<dbReference type="EMBL" id="LAZR01026366">
    <property type="protein sequence ID" value="KKL68974.1"/>
    <property type="molecule type" value="Genomic_DNA"/>
</dbReference>
<comment type="caution">
    <text evidence="1">The sequence shown here is derived from an EMBL/GenBank/DDBJ whole genome shotgun (WGS) entry which is preliminary data.</text>
</comment>
<proteinExistence type="predicted"/>
<dbReference type="AlphaFoldDB" id="A0A0F9E4N2"/>
<sequence length="66" mass="7144">KVTSNNRQGGQSVASALRQNDYSHIYPIIGLPKERPTKWVAIDATLPGGNRYAVEAPHGKSLVFPA</sequence>
<name>A0A0F9E4N2_9ZZZZ</name>
<reference evidence="1" key="1">
    <citation type="journal article" date="2015" name="Nature">
        <title>Complex archaea that bridge the gap between prokaryotes and eukaryotes.</title>
        <authorList>
            <person name="Spang A."/>
            <person name="Saw J.H."/>
            <person name="Jorgensen S.L."/>
            <person name="Zaremba-Niedzwiedzka K."/>
            <person name="Martijn J."/>
            <person name="Lind A.E."/>
            <person name="van Eijk R."/>
            <person name="Schleper C."/>
            <person name="Guy L."/>
            <person name="Ettema T.J."/>
        </authorList>
    </citation>
    <scope>NUCLEOTIDE SEQUENCE</scope>
</reference>
<gene>
    <name evidence="1" type="ORF">LCGC14_2119580</name>
</gene>
<organism evidence="1">
    <name type="scientific">marine sediment metagenome</name>
    <dbReference type="NCBI Taxonomy" id="412755"/>
    <lineage>
        <taxon>unclassified sequences</taxon>
        <taxon>metagenomes</taxon>
        <taxon>ecological metagenomes</taxon>
    </lineage>
</organism>
<feature type="non-terminal residue" evidence="1">
    <location>
        <position position="1"/>
    </location>
</feature>
<protein>
    <submittedName>
        <fullName evidence="1">Uncharacterized protein</fullName>
    </submittedName>
</protein>